<dbReference type="CDD" id="cd03586">
    <property type="entry name" value="PolY_Pol_IV_kappa"/>
    <property type="match status" value="1"/>
</dbReference>
<comment type="caution">
    <text evidence="3">The sequence shown here is derived from an EMBL/GenBank/DDBJ whole genome shotgun (WGS) entry which is preliminary data.</text>
</comment>
<dbReference type="GO" id="GO:0042276">
    <property type="term" value="P:error-prone translesion synthesis"/>
    <property type="evidence" value="ECO:0007669"/>
    <property type="project" value="TreeGrafter"/>
</dbReference>
<evidence type="ECO:0000256" key="1">
    <source>
        <dbReference type="ARBA" id="ARBA00010945"/>
    </source>
</evidence>
<feature type="non-terminal residue" evidence="3">
    <location>
        <position position="1"/>
    </location>
</feature>
<dbReference type="InterPro" id="IPR036775">
    <property type="entry name" value="DNA_pol_Y-fam_lit_finger_sf"/>
</dbReference>
<evidence type="ECO:0000313" key="3">
    <source>
        <dbReference type="EMBL" id="KKU49014.1"/>
    </source>
</evidence>
<proteinExistence type="inferred from homology"/>
<dbReference type="AlphaFoldDB" id="A0A0G1QVV6"/>
<dbReference type="GO" id="GO:0005829">
    <property type="term" value="C:cytosol"/>
    <property type="evidence" value="ECO:0007669"/>
    <property type="project" value="TreeGrafter"/>
</dbReference>
<dbReference type="Gene3D" id="3.30.70.270">
    <property type="match status" value="1"/>
</dbReference>
<reference evidence="3 4" key="1">
    <citation type="journal article" date="2015" name="Nature">
        <title>rRNA introns, odd ribosomes, and small enigmatic genomes across a large radiation of phyla.</title>
        <authorList>
            <person name="Brown C.T."/>
            <person name="Hug L.A."/>
            <person name="Thomas B.C."/>
            <person name="Sharon I."/>
            <person name="Castelle C.J."/>
            <person name="Singh A."/>
            <person name="Wilkins M.J."/>
            <person name="Williams K.H."/>
            <person name="Banfield J.F."/>
        </authorList>
    </citation>
    <scope>NUCLEOTIDE SEQUENCE [LARGE SCALE GENOMIC DNA]</scope>
</reference>
<dbReference type="GO" id="GO:0003887">
    <property type="term" value="F:DNA-directed DNA polymerase activity"/>
    <property type="evidence" value="ECO:0007669"/>
    <property type="project" value="InterPro"/>
</dbReference>
<comment type="similarity">
    <text evidence="1">Belongs to the DNA polymerase type-Y family.</text>
</comment>
<dbReference type="GO" id="GO:0009432">
    <property type="term" value="P:SOS response"/>
    <property type="evidence" value="ECO:0007669"/>
    <property type="project" value="TreeGrafter"/>
</dbReference>
<evidence type="ECO:0000259" key="2">
    <source>
        <dbReference type="PROSITE" id="PS50173"/>
    </source>
</evidence>
<dbReference type="Gene3D" id="3.30.1490.100">
    <property type="entry name" value="DNA polymerase, Y-family, little finger domain"/>
    <property type="match status" value="1"/>
</dbReference>
<dbReference type="EMBL" id="LCNE01000007">
    <property type="protein sequence ID" value="KKU49014.1"/>
    <property type="molecule type" value="Genomic_DNA"/>
</dbReference>
<dbReference type="InterPro" id="IPR022880">
    <property type="entry name" value="DNApol_IV"/>
</dbReference>
<organism evidence="3 4">
    <name type="scientific">candidate division WWE3 bacterium GW2011_GWA2_46_9</name>
    <dbReference type="NCBI Taxonomy" id="1619111"/>
    <lineage>
        <taxon>Bacteria</taxon>
        <taxon>Katanobacteria</taxon>
    </lineage>
</organism>
<dbReference type="Proteomes" id="UP000033946">
    <property type="component" value="Unassembled WGS sequence"/>
</dbReference>
<dbReference type="PANTHER" id="PTHR11076:SF33">
    <property type="entry name" value="DNA POLYMERASE KAPPA"/>
    <property type="match status" value="1"/>
</dbReference>
<dbReference type="PROSITE" id="PS50173">
    <property type="entry name" value="UMUC"/>
    <property type="match status" value="1"/>
</dbReference>
<dbReference type="PANTHER" id="PTHR11076">
    <property type="entry name" value="DNA REPAIR POLYMERASE UMUC / TRANSFERASE FAMILY MEMBER"/>
    <property type="match status" value="1"/>
</dbReference>
<dbReference type="InterPro" id="IPR043502">
    <property type="entry name" value="DNA/RNA_pol_sf"/>
</dbReference>
<gene>
    <name evidence="3" type="ORF">UX69_C0007G0010</name>
</gene>
<protein>
    <submittedName>
        <fullName evidence="3">Polymerase IV protein</fullName>
    </submittedName>
</protein>
<dbReference type="Gene3D" id="3.40.1170.60">
    <property type="match status" value="1"/>
</dbReference>
<dbReference type="Gene3D" id="1.10.150.20">
    <property type="entry name" value="5' to 3' exonuclease, C-terminal subdomain"/>
    <property type="match status" value="1"/>
</dbReference>
<dbReference type="GO" id="GO:0003684">
    <property type="term" value="F:damaged DNA binding"/>
    <property type="evidence" value="ECO:0007669"/>
    <property type="project" value="InterPro"/>
</dbReference>
<dbReference type="SUPFAM" id="SSF56672">
    <property type="entry name" value="DNA/RNA polymerases"/>
    <property type="match status" value="1"/>
</dbReference>
<name>A0A0G1QVV6_UNCKA</name>
<accession>A0A0G1QVV6</accession>
<dbReference type="InterPro" id="IPR043128">
    <property type="entry name" value="Rev_trsase/Diguanyl_cyclase"/>
</dbReference>
<dbReference type="Pfam" id="PF00817">
    <property type="entry name" value="IMS"/>
    <property type="match status" value="1"/>
</dbReference>
<dbReference type="InterPro" id="IPR001126">
    <property type="entry name" value="UmuC"/>
</dbReference>
<feature type="domain" description="UmuC" evidence="2">
    <location>
        <begin position="1"/>
        <end position="161"/>
    </location>
</feature>
<dbReference type="InterPro" id="IPR017961">
    <property type="entry name" value="DNA_pol_Y-fam_little_finger"/>
</dbReference>
<sequence>KPLGVTGSSLTRGVVCAASREAKKHGIKTGMPIFKARERCPHIIIITGDFTKYQYIHKKSLEIFARFTDLVEPFSIDEAFIDVTQTQRFFGGAKNIGDQIKSRLRDAFGEYVTCSIGVGPNKLMAKLVSDFNKPNGFFEVTQANIAGVLYSTDLKAFCGIGPQITLRLNNLGIYTVNQLQEANYDSLQYGFGSVCATFLKNTSFGVDTTPVTSVGFEKPVKSVGHQHTLAKNTKDITVIKNNLRRLCEMVGRRLRNQQVAGKTISLYLRDKDMRNYRKSATVQEPVDNGLEVFTTAEKLLDSEKWLSVINKEIRLVGVSVSNILPKRGTAAPLFAHDVIRERITNAYDLINNKFGEFTLVPANTLLADRTKGKISSFLKH</sequence>
<dbReference type="InterPro" id="IPR050116">
    <property type="entry name" value="DNA_polymerase-Y"/>
</dbReference>
<dbReference type="Pfam" id="PF11799">
    <property type="entry name" value="IMS_C"/>
    <property type="match status" value="1"/>
</dbReference>
<evidence type="ECO:0000313" key="4">
    <source>
        <dbReference type="Proteomes" id="UP000033946"/>
    </source>
</evidence>
<dbReference type="SUPFAM" id="SSF100879">
    <property type="entry name" value="Lesion bypass DNA polymerase (Y-family), little finger domain"/>
    <property type="match status" value="1"/>
</dbReference>
<dbReference type="GO" id="GO:0006281">
    <property type="term" value="P:DNA repair"/>
    <property type="evidence" value="ECO:0007669"/>
    <property type="project" value="InterPro"/>
</dbReference>